<evidence type="ECO:0000256" key="2">
    <source>
        <dbReference type="ARBA" id="ARBA00023242"/>
    </source>
</evidence>
<comment type="similarity">
    <text evidence="3">Belongs to the ARTD/PARP family.</text>
</comment>
<dbReference type="PROSITE" id="PS51059">
    <property type="entry name" value="PARP_CATALYTIC"/>
    <property type="match status" value="1"/>
</dbReference>
<evidence type="ECO:0000256" key="4">
    <source>
        <dbReference type="PROSITE-ProRule" id="PRU00723"/>
    </source>
</evidence>
<dbReference type="Proteomes" id="UP001369086">
    <property type="component" value="Unassembled WGS sequence"/>
</dbReference>
<dbReference type="PANTHER" id="PTHR45740:SF7">
    <property type="entry name" value="PROTEIN MONO-ADP-RIBOSYLTRANSFERASE TIPARP"/>
    <property type="match status" value="1"/>
</dbReference>
<feature type="domain" description="WWE" evidence="7">
    <location>
        <begin position="264"/>
        <end position="339"/>
    </location>
</feature>
<dbReference type="SUPFAM" id="SSF117839">
    <property type="entry name" value="WWE domain"/>
    <property type="match status" value="1"/>
</dbReference>
<dbReference type="PROSITE" id="PS50103">
    <property type="entry name" value="ZF_C3H1"/>
    <property type="match status" value="1"/>
</dbReference>
<evidence type="ECO:0000256" key="3">
    <source>
        <dbReference type="ARBA" id="ARBA00024347"/>
    </source>
</evidence>
<feature type="region of interest" description="Disordered" evidence="5">
    <location>
        <begin position="1"/>
        <end position="54"/>
    </location>
</feature>
<evidence type="ECO:0000259" key="7">
    <source>
        <dbReference type="PROSITE" id="PS50918"/>
    </source>
</evidence>
<evidence type="ECO:0000313" key="10">
    <source>
        <dbReference type="Proteomes" id="UP001369086"/>
    </source>
</evidence>
<sequence>MADQVQTRQGSTATPDLSILPPPAPYDPASPTQFRQPPSPLRSPLSLPKQGVLDESRSCRRRRVWLRMLHRRVKQDRKQAFRQLSLGNCLILDSTVPVPGSPAPKPDPQPLTLPDSELVEQELSEAESAPPSLSGTPLDGEEGLTLEGVLDLLQQLQYHTHQQGGVSICPDFLGGRCPQGGQCPLHHTALPYHWQLRRKGTCRWESVGQEANDLLERLYCSPDHSYVTLRVRDQAATLSLDEMKVSRWQGGGGVVYDAARRLSTAPDPSKEFHTQYRYYWRDGAGWEEYSKEFSATISSALSMNQPLVSLSSSLHCYFLSLKECFQLNVSTGRRRDLRVRPLFQSPAVLLPQLRTLSGSPSTGVPSAPLNPAESSPYPETWVPLDPSLYFQQVPLTLEDPAFRVVYQHFHKTMPESRYLLLGISRVQNPFLWDKYKCKKQHMSRRMSPEERLRNERHLFHGTSRSSIEAICKHNLDPRLSGKHAAIYGQGCYFARTAAYSHRYAPRDQQGEHHVFLCKVLVGRSAPGRPEMRRPPPIHPDDPASDLYNSCVDKLPEPALFVVFENDQCYPYFLIRYKELEPSVTVE</sequence>
<dbReference type="Gene3D" id="3.90.228.10">
    <property type="match status" value="1"/>
</dbReference>
<proteinExistence type="inferred from homology"/>
<feature type="domain" description="PARP catalytic" evidence="8">
    <location>
        <begin position="375"/>
        <end position="586"/>
    </location>
</feature>
<feature type="domain" description="C3H1-type" evidence="6">
    <location>
        <begin position="163"/>
        <end position="190"/>
    </location>
</feature>
<reference evidence="9 10" key="1">
    <citation type="submission" date="2021-05" db="EMBL/GenBank/DDBJ databases">
        <authorList>
            <person name="Zahm M."/>
            <person name="Klopp C."/>
            <person name="Cabau C."/>
            <person name="Kuhl H."/>
            <person name="Suciu R."/>
            <person name="Ciorpac M."/>
            <person name="Holostenco D."/>
            <person name="Gessner J."/>
            <person name="Wuertz S."/>
            <person name="Hohne C."/>
            <person name="Stock M."/>
            <person name="Gislard M."/>
            <person name="Lluch J."/>
            <person name="Milhes M."/>
            <person name="Lampietro C."/>
            <person name="Lopez Roques C."/>
            <person name="Donnadieu C."/>
            <person name="Du K."/>
            <person name="Schartl M."/>
            <person name="Guiguen Y."/>
        </authorList>
    </citation>
    <scope>NUCLEOTIDE SEQUENCE [LARGE SCALE GENOMIC DNA]</scope>
    <source>
        <strain evidence="9">Hh-F2</strain>
        <tissue evidence="9">Blood</tissue>
    </source>
</reference>
<gene>
    <name evidence="9" type="ORF">HHUSO_G21803</name>
</gene>
<feature type="compositionally biased region" description="Polar residues" evidence="5">
    <location>
        <begin position="1"/>
        <end position="15"/>
    </location>
</feature>
<dbReference type="CDD" id="cd01439">
    <property type="entry name" value="TCCD_inducible_PARP_like"/>
    <property type="match status" value="1"/>
</dbReference>
<keyword evidence="4" id="KW-0863">Zinc-finger</keyword>
<organism evidence="9 10">
    <name type="scientific">Huso huso</name>
    <name type="common">Beluga</name>
    <name type="synonym">Acipenser huso</name>
    <dbReference type="NCBI Taxonomy" id="61971"/>
    <lineage>
        <taxon>Eukaryota</taxon>
        <taxon>Metazoa</taxon>
        <taxon>Chordata</taxon>
        <taxon>Craniata</taxon>
        <taxon>Vertebrata</taxon>
        <taxon>Euteleostomi</taxon>
        <taxon>Actinopterygii</taxon>
        <taxon>Chondrostei</taxon>
        <taxon>Acipenseriformes</taxon>
        <taxon>Acipenseridae</taxon>
        <taxon>Huso</taxon>
    </lineage>
</organism>
<dbReference type="PROSITE" id="PS50918">
    <property type="entry name" value="WWE"/>
    <property type="match status" value="1"/>
</dbReference>
<keyword evidence="10" id="KW-1185">Reference proteome</keyword>
<dbReference type="EMBL" id="JAHFZB010000020">
    <property type="protein sequence ID" value="KAK6478086.1"/>
    <property type="molecule type" value="Genomic_DNA"/>
</dbReference>
<feature type="zinc finger region" description="C3H1-type" evidence="4">
    <location>
        <begin position="163"/>
        <end position="190"/>
    </location>
</feature>
<keyword evidence="4" id="KW-0479">Metal-binding</keyword>
<dbReference type="InterPro" id="IPR004170">
    <property type="entry name" value="WWE_dom"/>
</dbReference>
<feature type="region of interest" description="Disordered" evidence="5">
    <location>
        <begin position="120"/>
        <end position="139"/>
    </location>
</feature>
<name>A0ABR0YZY5_HUSHU</name>
<evidence type="ECO:0000256" key="5">
    <source>
        <dbReference type="SAM" id="MobiDB-lite"/>
    </source>
</evidence>
<dbReference type="PANTHER" id="PTHR45740">
    <property type="entry name" value="POLY [ADP-RIBOSE] POLYMERASE"/>
    <property type="match status" value="1"/>
</dbReference>
<dbReference type="Pfam" id="PF02825">
    <property type="entry name" value="WWE"/>
    <property type="match status" value="1"/>
</dbReference>
<keyword evidence="4" id="KW-0862">Zinc</keyword>
<accession>A0ABR0YZY5</accession>
<evidence type="ECO:0000259" key="8">
    <source>
        <dbReference type="PROSITE" id="PS51059"/>
    </source>
</evidence>
<keyword evidence="2" id="KW-0539">Nucleus</keyword>
<dbReference type="SUPFAM" id="SSF56399">
    <property type="entry name" value="ADP-ribosylation"/>
    <property type="match status" value="1"/>
</dbReference>
<comment type="subcellular location">
    <subcellularLocation>
        <location evidence="1">Nucleus</location>
    </subcellularLocation>
</comment>
<comment type="caution">
    <text evidence="9">The sequence shown here is derived from an EMBL/GenBank/DDBJ whole genome shotgun (WGS) entry which is preliminary data.</text>
</comment>
<protein>
    <submittedName>
        <fullName evidence="9">Protein mono-ADP-ribosyltransferase TIPARP-like</fullName>
    </submittedName>
</protein>
<evidence type="ECO:0000313" key="9">
    <source>
        <dbReference type="EMBL" id="KAK6478086.1"/>
    </source>
</evidence>
<evidence type="ECO:0000256" key="1">
    <source>
        <dbReference type="ARBA" id="ARBA00004123"/>
    </source>
</evidence>
<dbReference type="Gene3D" id="3.30.720.50">
    <property type="match status" value="1"/>
</dbReference>
<dbReference type="InterPro" id="IPR012317">
    <property type="entry name" value="Poly(ADP-ribose)pol_cat_dom"/>
</dbReference>
<dbReference type="InterPro" id="IPR037197">
    <property type="entry name" value="WWE_dom_sf"/>
</dbReference>
<dbReference type="InterPro" id="IPR000571">
    <property type="entry name" value="Znf_CCCH"/>
</dbReference>
<evidence type="ECO:0000259" key="6">
    <source>
        <dbReference type="PROSITE" id="PS50103"/>
    </source>
</evidence>
<dbReference type="Pfam" id="PF00644">
    <property type="entry name" value="PARP"/>
    <property type="match status" value="1"/>
</dbReference>
<dbReference type="InterPro" id="IPR051712">
    <property type="entry name" value="ARTD-AVP"/>
</dbReference>